<name>A0ABU2YME1_9FLAO</name>
<accession>A0ABU2YME1</accession>
<evidence type="ECO:0000313" key="3">
    <source>
        <dbReference type="Proteomes" id="UP001259492"/>
    </source>
</evidence>
<dbReference type="EMBL" id="JAVRIA010000004">
    <property type="protein sequence ID" value="MDT0558854.1"/>
    <property type="molecule type" value="Genomic_DNA"/>
</dbReference>
<dbReference type="InterPro" id="IPR039422">
    <property type="entry name" value="MarR/SlyA-like"/>
</dbReference>
<evidence type="ECO:0000313" key="2">
    <source>
        <dbReference type="EMBL" id="MDT0558854.1"/>
    </source>
</evidence>
<dbReference type="Gene3D" id="1.10.10.10">
    <property type="entry name" value="Winged helix-like DNA-binding domain superfamily/Winged helix DNA-binding domain"/>
    <property type="match status" value="1"/>
</dbReference>
<sequence>MNTDEYFSNESKNWHARAYFKFLKLSGQVDVKLKKTLNSYGITHAQLNVLNQLVRNHPTSMDAKTLKDKLIVPSPDLTRLLDRLVKKGFVSRITCPDNRRKLDINVTDNGIKAFFEIHTAAKSSVNDYFETNISKEDAKEFFRILNKVEI</sequence>
<dbReference type="InterPro" id="IPR036388">
    <property type="entry name" value="WH-like_DNA-bd_sf"/>
</dbReference>
<comment type="caution">
    <text evidence="2">The sequence shown here is derived from an EMBL/GenBank/DDBJ whole genome shotgun (WGS) entry which is preliminary data.</text>
</comment>
<protein>
    <submittedName>
        <fullName evidence="2">MarR family transcriptional regulator</fullName>
    </submittedName>
</protein>
<dbReference type="SMART" id="SM00347">
    <property type="entry name" value="HTH_MARR"/>
    <property type="match status" value="1"/>
</dbReference>
<keyword evidence="3" id="KW-1185">Reference proteome</keyword>
<reference evidence="2 3" key="1">
    <citation type="submission" date="2023-09" db="EMBL/GenBank/DDBJ databases">
        <authorList>
            <person name="Rey-Velasco X."/>
        </authorList>
    </citation>
    <scope>NUCLEOTIDE SEQUENCE [LARGE SCALE GENOMIC DNA]</scope>
    <source>
        <strain evidence="2 3">W332</strain>
    </source>
</reference>
<dbReference type="SUPFAM" id="SSF46785">
    <property type="entry name" value="Winged helix' DNA-binding domain"/>
    <property type="match status" value="1"/>
</dbReference>
<dbReference type="InterPro" id="IPR036390">
    <property type="entry name" value="WH_DNA-bd_sf"/>
</dbReference>
<gene>
    <name evidence="2" type="ORF">RM697_09350</name>
</gene>
<dbReference type="PANTHER" id="PTHR33164">
    <property type="entry name" value="TRANSCRIPTIONAL REGULATOR, MARR FAMILY"/>
    <property type="match status" value="1"/>
</dbReference>
<dbReference type="PROSITE" id="PS50995">
    <property type="entry name" value="HTH_MARR_2"/>
    <property type="match status" value="1"/>
</dbReference>
<feature type="domain" description="HTH marR-type" evidence="1">
    <location>
        <begin position="15"/>
        <end position="150"/>
    </location>
</feature>
<dbReference type="InterPro" id="IPR000835">
    <property type="entry name" value="HTH_MarR-typ"/>
</dbReference>
<dbReference type="PRINTS" id="PR00598">
    <property type="entry name" value="HTHMARR"/>
</dbReference>
<dbReference type="RefSeq" id="WP_311427619.1">
    <property type="nucleotide sequence ID" value="NZ_JAVRIA010000004.1"/>
</dbReference>
<proteinExistence type="predicted"/>
<dbReference type="Proteomes" id="UP001259492">
    <property type="component" value="Unassembled WGS sequence"/>
</dbReference>
<dbReference type="Pfam" id="PF01047">
    <property type="entry name" value="MarR"/>
    <property type="match status" value="1"/>
</dbReference>
<organism evidence="2 3">
    <name type="scientific">Microcosmobacter mediterraneus</name>
    <dbReference type="NCBI Taxonomy" id="3075607"/>
    <lineage>
        <taxon>Bacteria</taxon>
        <taxon>Pseudomonadati</taxon>
        <taxon>Bacteroidota</taxon>
        <taxon>Flavobacteriia</taxon>
        <taxon>Flavobacteriales</taxon>
        <taxon>Flavobacteriaceae</taxon>
        <taxon>Microcosmobacter</taxon>
    </lineage>
</organism>
<dbReference type="PANTHER" id="PTHR33164:SF43">
    <property type="entry name" value="HTH-TYPE TRANSCRIPTIONAL REPRESSOR YETL"/>
    <property type="match status" value="1"/>
</dbReference>
<evidence type="ECO:0000259" key="1">
    <source>
        <dbReference type="PROSITE" id="PS50995"/>
    </source>
</evidence>